<sequence>MISRRNIRVKVMQSIYALRADNNGTVDKGTLTSRLKKQFDLSFSLLGYQLWFLTEVARYAETDASIRGNKHLPTQEDLTVATKIAGNEVLWRILESDLYKDTVALYKFDGFEENKDMVKAAYKLLVESPVYITYNNTPGRDKRAEKEVLEYIYTDLMIANDNWVSFVEEKYTNWDDDAEMLRQIVMQYLQKPGVYTISNLISPDKRQFANELINTVFEKNEELETIIKPKLRNWDADRLALLDMILLQMGVSEFLYFETIPVKVTINEYIDLAKEYSTAQSGQFVNGILDNVRKELETENRIVKKSFK</sequence>
<comment type="function">
    <text evidence="6">Involved in transcription antitermination. Required for transcription of ribosomal RNA (rRNA) genes. Binds specifically to the boxA antiterminator sequence of the ribosomal RNA (rrn) operons.</text>
</comment>
<dbReference type="HAMAP" id="MF_00073">
    <property type="entry name" value="NusB"/>
    <property type="match status" value="1"/>
</dbReference>
<dbReference type="InterPro" id="IPR006027">
    <property type="entry name" value="NusB_RsmB_TIM44"/>
</dbReference>
<keyword evidence="3 6" id="KW-0694">RNA-binding</keyword>
<evidence type="ECO:0000256" key="5">
    <source>
        <dbReference type="ARBA" id="ARBA00023163"/>
    </source>
</evidence>
<keyword evidence="2 6" id="KW-0889">Transcription antitermination</keyword>
<accession>A0ABT4UJ90</accession>
<evidence type="ECO:0000313" key="8">
    <source>
        <dbReference type="EMBL" id="MDA3614828.1"/>
    </source>
</evidence>
<evidence type="ECO:0000256" key="3">
    <source>
        <dbReference type="ARBA" id="ARBA00022884"/>
    </source>
</evidence>
<dbReference type="EMBL" id="JAQGEF010000008">
    <property type="protein sequence ID" value="MDA3614828.1"/>
    <property type="molecule type" value="Genomic_DNA"/>
</dbReference>
<protein>
    <recommendedName>
        <fullName evidence="6">Transcription antitermination protein NusB</fullName>
    </recommendedName>
    <alternativeName>
        <fullName evidence="6">Antitermination factor NusB</fullName>
    </alternativeName>
</protein>
<proteinExistence type="inferred from homology"/>
<evidence type="ECO:0000259" key="7">
    <source>
        <dbReference type="Pfam" id="PF01029"/>
    </source>
</evidence>
<keyword evidence="9" id="KW-1185">Reference proteome</keyword>
<keyword evidence="4 6" id="KW-0805">Transcription regulation</keyword>
<gene>
    <name evidence="6 8" type="primary">nusB</name>
    <name evidence="8" type="ORF">O3P16_08410</name>
</gene>
<dbReference type="InterPro" id="IPR035926">
    <property type="entry name" value="NusB-like_sf"/>
</dbReference>
<evidence type="ECO:0000256" key="2">
    <source>
        <dbReference type="ARBA" id="ARBA00022814"/>
    </source>
</evidence>
<dbReference type="Pfam" id="PF01029">
    <property type="entry name" value="NusB"/>
    <property type="match status" value="1"/>
</dbReference>
<organism evidence="8 9">
    <name type="scientific">Polluticaenibacter yanchengensis</name>
    <dbReference type="NCBI Taxonomy" id="3014562"/>
    <lineage>
        <taxon>Bacteria</taxon>
        <taxon>Pseudomonadati</taxon>
        <taxon>Bacteroidota</taxon>
        <taxon>Chitinophagia</taxon>
        <taxon>Chitinophagales</taxon>
        <taxon>Chitinophagaceae</taxon>
        <taxon>Polluticaenibacter</taxon>
    </lineage>
</organism>
<dbReference type="NCBIfam" id="TIGR01951">
    <property type="entry name" value="nusB"/>
    <property type="match status" value="1"/>
</dbReference>
<dbReference type="Proteomes" id="UP001210231">
    <property type="component" value="Unassembled WGS sequence"/>
</dbReference>
<evidence type="ECO:0000256" key="6">
    <source>
        <dbReference type="HAMAP-Rule" id="MF_00073"/>
    </source>
</evidence>
<comment type="caution">
    <text evidence="8">The sequence shown here is derived from an EMBL/GenBank/DDBJ whole genome shotgun (WGS) entry which is preliminary data.</text>
</comment>
<feature type="domain" description="NusB/RsmB/TIM44" evidence="7">
    <location>
        <begin position="181"/>
        <end position="293"/>
    </location>
</feature>
<dbReference type="PANTHER" id="PTHR11078">
    <property type="entry name" value="N UTILIZATION SUBSTANCE PROTEIN B-RELATED"/>
    <property type="match status" value="1"/>
</dbReference>
<evidence type="ECO:0000313" key="9">
    <source>
        <dbReference type="Proteomes" id="UP001210231"/>
    </source>
</evidence>
<dbReference type="RefSeq" id="WP_407031154.1">
    <property type="nucleotide sequence ID" value="NZ_JAQGEF010000008.1"/>
</dbReference>
<keyword evidence="5 6" id="KW-0804">Transcription</keyword>
<evidence type="ECO:0000256" key="4">
    <source>
        <dbReference type="ARBA" id="ARBA00023015"/>
    </source>
</evidence>
<reference evidence="8 9" key="1">
    <citation type="submission" date="2022-12" db="EMBL/GenBank/DDBJ databases">
        <title>Chitinophagaceae gen. sp. nov., a new member of the family Chitinophagaceae, isolated from soil in a chemical factory.</title>
        <authorList>
            <person name="Ke Z."/>
        </authorList>
    </citation>
    <scope>NUCLEOTIDE SEQUENCE [LARGE SCALE GENOMIC DNA]</scope>
    <source>
        <strain evidence="8 9">LY-5</strain>
    </source>
</reference>
<dbReference type="Gene3D" id="1.10.940.10">
    <property type="entry name" value="NusB-like"/>
    <property type="match status" value="1"/>
</dbReference>
<comment type="similarity">
    <text evidence="1 6">Belongs to the NusB family.</text>
</comment>
<evidence type="ECO:0000256" key="1">
    <source>
        <dbReference type="ARBA" id="ARBA00005952"/>
    </source>
</evidence>
<dbReference type="InterPro" id="IPR011605">
    <property type="entry name" value="NusB_fam"/>
</dbReference>
<dbReference type="SUPFAM" id="SSF48013">
    <property type="entry name" value="NusB-like"/>
    <property type="match status" value="1"/>
</dbReference>
<name>A0ABT4UJ90_9BACT</name>
<dbReference type="PANTHER" id="PTHR11078:SF3">
    <property type="entry name" value="ANTITERMINATION NUSB DOMAIN-CONTAINING PROTEIN"/>
    <property type="match status" value="1"/>
</dbReference>